<evidence type="ECO:0000313" key="1">
    <source>
        <dbReference type="EMBL" id="MED6152540.1"/>
    </source>
</evidence>
<dbReference type="EMBL" id="JASCZI010092582">
    <property type="protein sequence ID" value="MED6152540.1"/>
    <property type="molecule type" value="Genomic_DNA"/>
</dbReference>
<dbReference type="Proteomes" id="UP001341840">
    <property type="component" value="Unassembled WGS sequence"/>
</dbReference>
<protein>
    <submittedName>
        <fullName evidence="1">Uncharacterized protein</fullName>
    </submittedName>
</protein>
<organism evidence="1 2">
    <name type="scientific">Stylosanthes scabra</name>
    <dbReference type="NCBI Taxonomy" id="79078"/>
    <lineage>
        <taxon>Eukaryota</taxon>
        <taxon>Viridiplantae</taxon>
        <taxon>Streptophyta</taxon>
        <taxon>Embryophyta</taxon>
        <taxon>Tracheophyta</taxon>
        <taxon>Spermatophyta</taxon>
        <taxon>Magnoliopsida</taxon>
        <taxon>eudicotyledons</taxon>
        <taxon>Gunneridae</taxon>
        <taxon>Pentapetalae</taxon>
        <taxon>rosids</taxon>
        <taxon>fabids</taxon>
        <taxon>Fabales</taxon>
        <taxon>Fabaceae</taxon>
        <taxon>Papilionoideae</taxon>
        <taxon>50 kb inversion clade</taxon>
        <taxon>dalbergioids sensu lato</taxon>
        <taxon>Dalbergieae</taxon>
        <taxon>Pterocarpus clade</taxon>
        <taxon>Stylosanthes</taxon>
    </lineage>
</organism>
<gene>
    <name evidence="1" type="ORF">PIB30_093061</name>
</gene>
<proteinExistence type="predicted"/>
<accession>A0ABU6TWF0</accession>
<evidence type="ECO:0000313" key="2">
    <source>
        <dbReference type="Proteomes" id="UP001341840"/>
    </source>
</evidence>
<comment type="caution">
    <text evidence="1">The sequence shown here is derived from an EMBL/GenBank/DDBJ whole genome shotgun (WGS) entry which is preliminary data.</text>
</comment>
<name>A0ABU6TWF0_9FABA</name>
<reference evidence="1 2" key="1">
    <citation type="journal article" date="2023" name="Plants (Basel)">
        <title>Bridging the Gap: Combining Genomics and Transcriptomics Approaches to Understand Stylosanthes scabra, an Orphan Legume from the Brazilian Caatinga.</title>
        <authorList>
            <person name="Ferreira-Neto J.R.C."/>
            <person name="da Silva M.D."/>
            <person name="Binneck E."/>
            <person name="de Melo N.F."/>
            <person name="da Silva R.H."/>
            <person name="de Melo A.L.T.M."/>
            <person name="Pandolfi V."/>
            <person name="Bustamante F.O."/>
            <person name="Brasileiro-Vidal A.C."/>
            <person name="Benko-Iseppon A.M."/>
        </authorList>
    </citation>
    <scope>NUCLEOTIDE SEQUENCE [LARGE SCALE GENOMIC DNA]</scope>
    <source>
        <tissue evidence="1">Leaves</tissue>
    </source>
</reference>
<sequence length="111" mass="11880">MKNPPCYTWDESCTTWGLEWPLDATNPYDSLALRQVHRIKKLGLGVVSGESPRLGVSAGPPRLVHSRLGVGAGRLGVARSDAASLSCCLATPRRCHGRLRVGAEIPCCARA</sequence>
<keyword evidence="2" id="KW-1185">Reference proteome</keyword>